<evidence type="ECO:0000256" key="4">
    <source>
        <dbReference type="PROSITE-ProRule" id="PRU00335"/>
    </source>
</evidence>
<dbReference type="GO" id="GO:0003700">
    <property type="term" value="F:DNA-binding transcription factor activity"/>
    <property type="evidence" value="ECO:0007669"/>
    <property type="project" value="TreeGrafter"/>
</dbReference>
<dbReference type="GO" id="GO:0000976">
    <property type="term" value="F:transcription cis-regulatory region binding"/>
    <property type="evidence" value="ECO:0007669"/>
    <property type="project" value="TreeGrafter"/>
</dbReference>
<dbReference type="InterPro" id="IPR001647">
    <property type="entry name" value="HTH_TetR"/>
</dbReference>
<gene>
    <name evidence="7" type="ORF">EV700_1007</name>
</gene>
<evidence type="ECO:0000256" key="2">
    <source>
        <dbReference type="ARBA" id="ARBA00023125"/>
    </source>
</evidence>
<feature type="DNA-binding region" description="H-T-H motif" evidence="4">
    <location>
        <begin position="49"/>
        <end position="68"/>
    </location>
</feature>
<evidence type="ECO:0000256" key="3">
    <source>
        <dbReference type="ARBA" id="ARBA00023163"/>
    </source>
</evidence>
<keyword evidence="2 4" id="KW-0238">DNA-binding</keyword>
<evidence type="ECO:0000256" key="1">
    <source>
        <dbReference type="ARBA" id="ARBA00023015"/>
    </source>
</evidence>
<dbReference type="PANTHER" id="PTHR30055:SF234">
    <property type="entry name" value="HTH-TYPE TRANSCRIPTIONAL REGULATOR BETI"/>
    <property type="match status" value="1"/>
</dbReference>
<name>A0A4V2G6B9_9GAMM</name>
<evidence type="ECO:0000256" key="5">
    <source>
        <dbReference type="SAM" id="MobiDB-lite"/>
    </source>
</evidence>
<dbReference type="InterPro" id="IPR009057">
    <property type="entry name" value="Homeodomain-like_sf"/>
</dbReference>
<feature type="region of interest" description="Disordered" evidence="5">
    <location>
        <begin position="1"/>
        <end position="24"/>
    </location>
</feature>
<organism evidence="7 8">
    <name type="scientific">Fluviicoccus keumensis</name>
    <dbReference type="NCBI Taxonomy" id="1435465"/>
    <lineage>
        <taxon>Bacteria</taxon>
        <taxon>Pseudomonadati</taxon>
        <taxon>Pseudomonadota</taxon>
        <taxon>Gammaproteobacteria</taxon>
        <taxon>Moraxellales</taxon>
        <taxon>Moraxellaceae</taxon>
        <taxon>Fluviicoccus</taxon>
    </lineage>
</organism>
<dbReference type="Pfam" id="PF17918">
    <property type="entry name" value="TetR_C_15"/>
    <property type="match status" value="1"/>
</dbReference>
<reference evidence="7 8" key="1">
    <citation type="submission" date="2019-02" db="EMBL/GenBank/DDBJ databases">
        <title>Genomic Encyclopedia of Type Strains, Phase IV (KMG-IV): sequencing the most valuable type-strain genomes for metagenomic binning, comparative biology and taxonomic classification.</title>
        <authorList>
            <person name="Goeker M."/>
        </authorList>
    </citation>
    <scope>NUCLEOTIDE SEQUENCE [LARGE SCALE GENOMIC DNA]</scope>
    <source>
        <strain evidence="7 8">DSM 105135</strain>
    </source>
</reference>
<keyword evidence="3" id="KW-0804">Transcription</keyword>
<dbReference type="Proteomes" id="UP000292423">
    <property type="component" value="Unassembled WGS sequence"/>
</dbReference>
<dbReference type="OrthoDB" id="325065at2"/>
<dbReference type="Pfam" id="PF00440">
    <property type="entry name" value="TetR_N"/>
    <property type="match status" value="1"/>
</dbReference>
<evidence type="ECO:0000313" key="7">
    <source>
        <dbReference type="EMBL" id="RZU48036.1"/>
    </source>
</evidence>
<dbReference type="EMBL" id="SHKX01000010">
    <property type="protein sequence ID" value="RZU48036.1"/>
    <property type="molecule type" value="Genomic_DNA"/>
</dbReference>
<evidence type="ECO:0000259" key="6">
    <source>
        <dbReference type="PROSITE" id="PS50977"/>
    </source>
</evidence>
<proteinExistence type="predicted"/>
<dbReference type="Gene3D" id="1.10.357.10">
    <property type="entry name" value="Tetracycline Repressor, domain 2"/>
    <property type="match status" value="1"/>
</dbReference>
<keyword evidence="1" id="KW-0805">Transcription regulation</keyword>
<dbReference type="PROSITE" id="PS50977">
    <property type="entry name" value="HTH_TETR_2"/>
    <property type="match status" value="1"/>
</dbReference>
<accession>A0A4V2G6B9</accession>
<feature type="domain" description="HTH tetR-type" evidence="6">
    <location>
        <begin position="26"/>
        <end position="86"/>
    </location>
</feature>
<dbReference type="InterPro" id="IPR041669">
    <property type="entry name" value="TetR_C_15"/>
</dbReference>
<protein>
    <submittedName>
        <fullName evidence="7">TetR family transcriptional regulator</fullName>
    </submittedName>
</protein>
<dbReference type="SUPFAM" id="SSF46689">
    <property type="entry name" value="Homeodomain-like"/>
    <property type="match status" value="1"/>
</dbReference>
<comment type="caution">
    <text evidence="7">The sequence shown here is derived from an EMBL/GenBank/DDBJ whole genome shotgun (WGS) entry which is preliminary data.</text>
</comment>
<dbReference type="PANTHER" id="PTHR30055">
    <property type="entry name" value="HTH-TYPE TRANSCRIPTIONAL REGULATOR RUTR"/>
    <property type="match status" value="1"/>
</dbReference>
<sequence>MPRVNRLKTDRPPPQQRVQPVQARSRQKIDAILDATAGLLREHGVEAVTILAIAARAGVPPATVYHYFENRLAIFAALAKRIMDAVDAELLAVLAEKLEAAAPDFRTILQGLFDAYAQAPGYVPVLGAMRAEPALQALVRESNQRSAVFIAGLLQHRTRLPPERAQRIAWIISEECETVLQEALTSLPDQARALLDEKAEMVEVLFRHYARP</sequence>
<dbReference type="AlphaFoldDB" id="A0A4V2G6B9"/>
<keyword evidence="8" id="KW-1185">Reference proteome</keyword>
<evidence type="ECO:0000313" key="8">
    <source>
        <dbReference type="Proteomes" id="UP000292423"/>
    </source>
</evidence>
<dbReference type="InterPro" id="IPR050109">
    <property type="entry name" value="HTH-type_TetR-like_transc_reg"/>
</dbReference>
<dbReference type="RefSeq" id="WP_130411297.1">
    <property type="nucleotide sequence ID" value="NZ_SHKX01000010.1"/>
</dbReference>
<dbReference type="PRINTS" id="PR00455">
    <property type="entry name" value="HTHTETR"/>
</dbReference>